<dbReference type="InterPro" id="IPR035906">
    <property type="entry name" value="MetI-like_sf"/>
</dbReference>
<keyword evidence="10" id="KW-1185">Reference proteome</keyword>
<feature type="transmembrane region" description="Helical" evidence="7">
    <location>
        <begin position="117"/>
        <end position="137"/>
    </location>
</feature>
<comment type="similarity">
    <text evidence="7">Belongs to the binding-protein-dependent transport system permease family.</text>
</comment>
<accession>A0ABT1S461</accession>
<keyword evidence="2 7" id="KW-0813">Transport</keyword>
<proteinExistence type="inferred from homology"/>
<reference evidence="9 10" key="1">
    <citation type="submission" date="2022-06" db="EMBL/GenBank/DDBJ databases">
        <title>Isolation of gut microbiota from human fecal samples.</title>
        <authorList>
            <person name="Pamer E.G."/>
            <person name="Barat B."/>
            <person name="Waligurski E."/>
            <person name="Medina S."/>
            <person name="Paddock L."/>
            <person name="Mostad J."/>
        </authorList>
    </citation>
    <scope>NUCLEOTIDE SEQUENCE [LARGE SCALE GENOMIC DNA]</scope>
    <source>
        <strain evidence="9 10">DFI.9.73</strain>
    </source>
</reference>
<dbReference type="InterPro" id="IPR000515">
    <property type="entry name" value="MetI-like"/>
</dbReference>
<feature type="transmembrane region" description="Helical" evidence="7">
    <location>
        <begin position="269"/>
        <end position="289"/>
    </location>
</feature>
<evidence type="ECO:0000256" key="1">
    <source>
        <dbReference type="ARBA" id="ARBA00004651"/>
    </source>
</evidence>
<evidence type="ECO:0000256" key="6">
    <source>
        <dbReference type="ARBA" id="ARBA00023136"/>
    </source>
</evidence>
<keyword evidence="4 7" id="KW-0812">Transmembrane</keyword>
<dbReference type="PANTHER" id="PTHR43744:SF9">
    <property type="entry name" value="POLYGALACTURONAN_RHAMNOGALACTURONAN TRANSPORT SYSTEM PERMEASE PROTEIN YTCP"/>
    <property type="match status" value="1"/>
</dbReference>
<dbReference type="SUPFAM" id="SSF161098">
    <property type="entry name" value="MetI-like"/>
    <property type="match status" value="1"/>
</dbReference>
<dbReference type="PANTHER" id="PTHR43744">
    <property type="entry name" value="ABC TRANSPORTER PERMEASE PROTEIN MG189-RELATED-RELATED"/>
    <property type="match status" value="1"/>
</dbReference>
<dbReference type="Pfam" id="PF00528">
    <property type="entry name" value="BPD_transp_1"/>
    <property type="match status" value="1"/>
</dbReference>
<feature type="transmembrane region" description="Helical" evidence="7">
    <location>
        <begin position="21"/>
        <end position="42"/>
    </location>
</feature>
<comment type="caution">
    <text evidence="9">The sequence shown here is derived from an EMBL/GenBank/DDBJ whole genome shotgun (WGS) entry which is preliminary data.</text>
</comment>
<evidence type="ECO:0000256" key="4">
    <source>
        <dbReference type="ARBA" id="ARBA00022692"/>
    </source>
</evidence>
<evidence type="ECO:0000256" key="7">
    <source>
        <dbReference type="RuleBase" id="RU363032"/>
    </source>
</evidence>
<feature type="transmembrane region" description="Helical" evidence="7">
    <location>
        <begin position="149"/>
        <end position="169"/>
    </location>
</feature>
<sequence>MPMWKQKNKIQQNKKDIAFDIATHLLLFLVLIVIVYPLYFVLVASFSDPQYVNSGKMLFFPQGFTTMGYERVFSDERLLTSYMNTILYTLGGTGLGVFCSVLSGYALSRKDLPFRGVIMAMLIVTMYFSGGLIPTYLLVGNLHLLNTRAIIILLGSISVYNIILIRSFFTTMMPESLYEAAQLDGCGNTRFFFAIALPLSKAIVAVIALYIAVNSWNSYFNPMIYLTDVNKYPLPILLREILITAKPSDTNAIVDDPAAAAKAATLVEVVKYGIIVVTTLPILCVYPFLQKYFVKGVMIGSIKG</sequence>
<evidence type="ECO:0000313" key="10">
    <source>
        <dbReference type="Proteomes" id="UP001524473"/>
    </source>
</evidence>
<evidence type="ECO:0000256" key="5">
    <source>
        <dbReference type="ARBA" id="ARBA00022989"/>
    </source>
</evidence>
<evidence type="ECO:0000256" key="2">
    <source>
        <dbReference type="ARBA" id="ARBA00022448"/>
    </source>
</evidence>
<feature type="transmembrane region" description="Helical" evidence="7">
    <location>
        <begin position="86"/>
        <end position="105"/>
    </location>
</feature>
<keyword evidence="6 7" id="KW-0472">Membrane</keyword>
<feature type="transmembrane region" description="Helical" evidence="7">
    <location>
        <begin position="190"/>
        <end position="213"/>
    </location>
</feature>
<evidence type="ECO:0000259" key="8">
    <source>
        <dbReference type="PROSITE" id="PS50928"/>
    </source>
</evidence>
<dbReference type="PROSITE" id="PS50928">
    <property type="entry name" value="ABC_TM1"/>
    <property type="match status" value="1"/>
</dbReference>
<dbReference type="Gene3D" id="1.10.3720.10">
    <property type="entry name" value="MetI-like"/>
    <property type="match status" value="1"/>
</dbReference>
<dbReference type="GeneID" id="90532521"/>
<evidence type="ECO:0000313" key="9">
    <source>
        <dbReference type="EMBL" id="MCQ4841724.1"/>
    </source>
</evidence>
<feature type="domain" description="ABC transmembrane type-1" evidence="8">
    <location>
        <begin position="82"/>
        <end position="278"/>
    </location>
</feature>
<organism evidence="9 10">
    <name type="scientific">Neglectibacter timonensis</name>
    <dbReference type="NCBI Taxonomy" id="1776382"/>
    <lineage>
        <taxon>Bacteria</taxon>
        <taxon>Bacillati</taxon>
        <taxon>Bacillota</taxon>
        <taxon>Clostridia</taxon>
        <taxon>Eubacteriales</taxon>
        <taxon>Oscillospiraceae</taxon>
        <taxon>Neglectibacter</taxon>
    </lineage>
</organism>
<dbReference type="RefSeq" id="WP_242871097.1">
    <property type="nucleotide sequence ID" value="NZ_CABKVV010000013.1"/>
</dbReference>
<dbReference type="Proteomes" id="UP001524473">
    <property type="component" value="Unassembled WGS sequence"/>
</dbReference>
<dbReference type="EMBL" id="JANFZH010000069">
    <property type="protein sequence ID" value="MCQ4841724.1"/>
    <property type="molecule type" value="Genomic_DNA"/>
</dbReference>
<name>A0ABT1S461_9FIRM</name>
<keyword evidence="3" id="KW-1003">Cell membrane</keyword>
<evidence type="ECO:0000256" key="3">
    <source>
        <dbReference type="ARBA" id="ARBA00022475"/>
    </source>
</evidence>
<keyword evidence="5 7" id="KW-1133">Transmembrane helix</keyword>
<comment type="subcellular location">
    <subcellularLocation>
        <location evidence="1 7">Cell membrane</location>
        <topology evidence="1 7">Multi-pass membrane protein</topology>
    </subcellularLocation>
</comment>
<protein>
    <submittedName>
        <fullName evidence="9">Carbohydrate ABC transporter permease</fullName>
    </submittedName>
</protein>
<gene>
    <name evidence="9" type="ORF">NE695_17575</name>
</gene>
<dbReference type="CDD" id="cd06261">
    <property type="entry name" value="TM_PBP2"/>
    <property type="match status" value="1"/>
</dbReference>